<dbReference type="RefSeq" id="WP_120280244.1">
    <property type="nucleotide sequence ID" value="NZ_CP083974.1"/>
</dbReference>
<evidence type="ECO:0000313" key="6">
    <source>
        <dbReference type="EMBL" id="UZF44283.1"/>
    </source>
</evidence>
<organism evidence="6 7">
    <name type="scientific">Rhodococcus rhodochrous</name>
    <dbReference type="NCBI Taxonomy" id="1829"/>
    <lineage>
        <taxon>Bacteria</taxon>
        <taxon>Bacillati</taxon>
        <taxon>Actinomycetota</taxon>
        <taxon>Actinomycetes</taxon>
        <taxon>Mycobacteriales</taxon>
        <taxon>Nocardiaceae</taxon>
        <taxon>Rhodococcus</taxon>
    </lineage>
</organism>
<dbReference type="CDD" id="cd01097">
    <property type="entry name" value="Tetrahydromethanopterin_reductase"/>
    <property type="match status" value="1"/>
</dbReference>
<evidence type="ECO:0000256" key="2">
    <source>
        <dbReference type="ARBA" id="ARBA00022643"/>
    </source>
</evidence>
<dbReference type="Pfam" id="PF00296">
    <property type="entry name" value="Bac_luciferase"/>
    <property type="match status" value="1"/>
</dbReference>
<keyword evidence="4" id="KW-0503">Monooxygenase</keyword>
<evidence type="ECO:0000259" key="5">
    <source>
        <dbReference type="Pfam" id="PF00296"/>
    </source>
</evidence>
<dbReference type="EMBL" id="CP083974">
    <property type="protein sequence ID" value="UZF44283.1"/>
    <property type="molecule type" value="Genomic_DNA"/>
</dbReference>
<proteinExistence type="predicted"/>
<sequence length="299" mass="32450">MAPVPNRDSKVRIGITSPIVTRLPAASSEWEATAGIDELTRIAITADRLGFHHLTCSEHVAVPVPVAEVRGGTYWDPLATLGYLAARTERIRLATQVLVLGYHHPLEIAKRYGTLDAVSGGRLILGLGVGTLQEEFDLLDVPFTDRGARADDSLAALRAALSERVPSYRGEYFEFSDMVVEPHAVQPRVPLWIGGRTPRSLRRACELADGWVPFGLSFDDVQAMLSRRQPQPGFEVVLSAAGLDPLGDPDGVRRKLDRAVAAGATIIGVGVAARSVDHYCEQLEALTTLHADAFRRTTD</sequence>
<dbReference type="Proteomes" id="UP001162740">
    <property type="component" value="Chromosome"/>
</dbReference>
<dbReference type="GO" id="GO:0004497">
    <property type="term" value="F:monooxygenase activity"/>
    <property type="evidence" value="ECO:0007669"/>
    <property type="project" value="UniProtKB-KW"/>
</dbReference>
<dbReference type="InterPro" id="IPR051260">
    <property type="entry name" value="Diverse_substr_monoxygenases"/>
</dbReference>
<evidence type="ECO:0000256" key="4">
    <source>
        <dbReference type="ARBA" id="ARBA00023033"/>
    </source>
</evidence>
<reference evidence="6 7" key="1">
    <citation type="journal article" date="2021" name="Front. Microbiol.">
        <title>Bacterial Transformation of Aromatic Monomers in Softwood Black Liquor.</title>
        <authorList>
            <person name="Navas L.E."/>
            <person name="Dexter G."/>
            <person name="Liu J."/>
            <person name="Levy-Booth D."/>
            <person name="Cho M."/>
            <person name="Jang S.K."/>
            <person name="Mansfield S.D."/>
            <person name="Renneckar S."/>
            <person name="Mohn W.W."/>
            <person name="Eltis L.D."/>
        </authorList>
    </citation>
    <scope>NUCLEOTIDE SEQUENCE [LARGE SCALE GENOMIC DNA]</scope>
    <source>
        <strain evidence="6 7">GD02</strain>
    </source>
</reference>
<dbReference type="InterPro" id="IPR019921">
    <property type="entry name" value="Lucif-like_OxRdtase_Rv2161c"/>
</dbReference>
<dbReference type="Gene3D" id="3.20.20.30">
    <property type="entry name" value="Luciferase-like domain"/>
    <property type="match status" value="1"/>
</dbReference>
<dbReference type="SUPFAM" id="SSF51679">
    <property type="entry name" value="Bacterial luciferase-like"/>
    <property type="match status" value="1"/>
</dbReference>
<evidence type="ECO:0000256" key="1">
    <source>
        <dbReference type="ARBA" id="ARBA00022630"/>
    </source>
</evidence>
<evidence type="ECO:0000313" key="7">
    <source>
        <dbReference type="Proteomes" id="UP001162740"/>
    </source>
</evidence>
<dbReference type="GO" id="GO:0016705">
    <property type="term" value="F:oxidoreductase activity, acting on paired donors, with incorporation or reduction of molecular oxygen"/>
    <property type="evidence" value="ECO:0007669"/>
    <property type="project" value="InterPro"/>
</dbReference>
<dbReference type="PANTHER" id="PTHR30011">
    <property type="entry name" value="ALKANESULFONATE MONOOXYGENASE-RELATED"/>
    <property type="match status" value="1"/>
</dbReference>
<evidence type="ECO:0000256" key="3">
    <source>
        <dbReference type="ARBA" id="ARBA00023002"/>
    </source>
</evidence>
<keyword evidence="3" id="KW-0560">Oxidoreductase</keyword>
<accession>A0AA46WTX3</accession>
<keyword evidence="1" id="KW-0285">Flavoprotein</keyword>
<dbReference type="NCBIfam" id="TIGR03619">
    <property type="entry name" value="F420_Rv2161c"/>
    <property type="match status" value="1"/>
</dbReference>
<protein>
    <submittedName>
        <fullName evidence="6">LLM class F420-dependent oxidoreductase</fullName>
    </submittedName>
</protein>
<feature type="domain" description="Luciferase-like" evidence="5">
    <location>
        <begin position="26"/>
        <end position="226"/>
    </location>
</feature>
<dbReference type="InterPro" id="IPR036661">
    <property type="entry name" value="Luciferase-like_sf"/>
</dbReference>
<gene>
    <name evidence="6" type="ORF">KUM34_020860</name>
</gene>
<keyword evidence="2" id="KW-0288">FMN</keyword>
<dbReference type="AlphaFoldDB" id="A0AA46WTX3"/>
<name>A0AA46WTX3_RHORH</name>
<dbReference type="PANTHER" id="PTHR30011:SF16">
    <property type="entry name" value="C2H2 FINGER DOMAIN TRANSCRIPTION FACTOR (EUROFUNG)-RELATED"/>
    <property type="match status" value="1"/>
</dbReference>
<dbReference type="InterPro" id="IPR011251">
    <property type="entry name" value="Luciferase-like_dom"/>
</dbReference>